<dbReference type="PANTHER" id="PTHR10039">
    <property type="entry name" value="AMELOGENIN"/>
    <property type="match status" value="1"/>
</dbReference>
<dbReference type="Pfam" id="PF24809">
    <property type="entry name" value="DUF7708"/>
    <property type="match status" value="1"/>
</dbReference>
<name>A0A4Z1EYF2_9HELO</name>
<gene>
    <name evidence="4" type="ORF">BTUL_0030g00230</name>
</gene>
<keyword evidence="1" id="KW-0677">Repeat</keyword>
<accession>A0A4Z1EYF2</accession>
<keyword evidence="5" id="KW-1185">Reference proteome</keyword>
<evidence type="ECO:0000313" key="5">
    <source>
        <dbReference type="Proteomes" id="UP000297777"/>
    </source>
</evidence>
<dbReference type="Gene3D" id="3.40.50.300">
    <property type="entry name" value="P-loop containing nucleotide triphosphate hydrolases"/>
    <property type="match status" value="1"/>
</dbReference>
<dbReference type="Proteomes" id="UP000297777">
    <property type="component" value="Unassembled WGS sequence"/>
</dbReference>
<dbReference type="OrthoDB" id="7464126at2759"/>
<reference evidence="4 5" key="1">
    <citation type="submission" date="2017-12" db="EMBL/GenBank/DDBJ databases">
        <title>Comparative genomics of Botrytis spp.</title>
        <authorList>
            <person name="Valero-Jimenez C.A."/>
            <person name="Tapia P."/>
            <person name="Veloso J."/>
            <person name="Silva-Moreno E."/>
            <person name="Staats M."/>
            <person name="Valdes J.H."/>
            <person name="Van Kan J.A.L."/>
        </authorList>
    </citation>
    <scope>NUCLEOTIDE SEQUENCE [LARGE SCALE GENOMIC DNA]</scope>
    <source>
        <strain evidence="4 5">Bt9001</strain>
    </source>
</reference>
<comment type="caution">
    <text evidence="4">The sequence shown here is derived from an EMBL/GenBank/DDBJ whole genome shotgun (WGS) entry which is preliminary data.</text>
</comment>
<organism evidence="4 5">
    <name type="scientific">Botrytis tulipae</name>
    <dbReference type="NCBI Taxonomy" id="87230"/>
    <lineage>
        <taxon>Eukaryota</taxon>
        <taxon>Fungi</taxon>
        <taxon>Dikarya</taxon>
        <taxon>Ascomycota</taxon>
        <taxon>Pezizomycotina</taxon>
        <taxon>Leotiomycetes</taxon>
        <taxon>Helotiales</taxon>
        <taxon>Sclerotiniaceae</taxon>
        <taxon>Botrytis</taxon>
    </lineage>
</organism>
<evidence type="ECO:0000259" key="3">
    <source>
        <dbReference type="Pfam" id="PF24883"/>
    </source>
</evidence>
<dbReference type="AlphaFoldDB" id="A0A4Z1EYF2"/>
<dbReference type="SUPFAM" id="SSF52540">
    <property type="entry name" value="P-loop containing nucleoside triphosphate hydrolases"/>
    <property type="match status" value="1"/>
</dbReference>
<dbReference type="InterPro" id="IPR056884">
    <property type="entry name" value="NPHP3-like_N"/>
</dbReference>
<evidence type="ECO:0000313" key="4">
    <source>
        <dbReference type="EMBL" id="TGO16238.1"/>
    </source>
</evidence>
<sequence length="1151" mass="131109">MTTHGAAPYVKTKSEDLWNEALKQVQFTNTSALVAAGLERRQILVEILDLVQKQELKAQERKWKWKRKNGQVIIIRDIFVKLAIWMEKFKSIGDIVVQYDPIHASLPWAVVRFLLQAAVSDIHSNGAILEGMEIVVNLLARYEIVEHLHLQKASRSTAFLADAIVKLYTAILDYLFQAHAYFEPHILKKIAHSFFRPEESTQKFISSIKQNELEVEKYTSLVSDESLSKIDRNMDALTQSMDICHTSIQSLQKGVSATKLLGSDLGQRLGQLHKLTQTIQQDMSSAELNWNKIEQHLVKALNDLKDPVQRIAEDLSSVQDNLKEKERVKVFEWLTMISSSSHHREKSRSLLSGSCNWLSRKKEFKEWMEASTSSILWLHGIPGSGKSMLVCYVIEYLRSRAQQHHSSAPIAYFYCARTINEPERADPTEILRNILEQLCSLDAETPIREPVSKKYLARRKEARGRTPEKLGLEETVNIILELLESNPATIVLDGLDECDPTKRNDLLLGLQKIITNSNNVVKVFVISMHIDSLCDPYRVKTEANVHYALDHLPQELGKSYDVVMSQIMQGEYPNPLLASRALKWLLCSREALNSKTLPQAISVNNAGHPLLSNDEILSICFNLVIYNEEMDKFQFAHLSVQEYLESQPGYLAENTNLMAAEACLRSIISESRDQPEFRSHAVSFWGNYAKLTPSARREGALGELLAEFLVSPFESRIILPARTTLEDYLWGYETHLRPSWIKDKSMTSLIWTIFLACEHDLSEIISRLLPIANCEYFFTQKSWMGLNCVQTSAHFDSPMTINLLHKITASLLPKELNPNLYWNSAYYIASYNGSRRAAQMISEIRTKEKNLCTQSRKYCVKSIVNHSVNANLLASQCSPETQTREVMRPTPLLMLQNNDADIASTLFKSFDECIGLCNECTSSILRPLDMACLNIANAFAIFNTIENDAPSTEQYKIGAMAKTISDLMKIGSKTTTGAFKVSWVASIITFGMILGHDFYDTDIFMHHLSEAFFYMSLHEKRNRLTEYGCSSDSSYRMLFESLSKTRDILNEQKLINWKTLLLSQRVKFGRDALLILLKARTKIAPKVINLALSTWDGEMVKALLEYNLVKIDNEVIRFVAGNLKYGKEIMEMLLAQEMEREMSKNCARDYA</sequence>
<dbReference type="EMBL" id="PQXH01000030">
    <property type="protein sequence ID" value="TGO16238.1"/>
    <property type="molecule type" value="Genomic_DNA"/>
</dbReference>
<evidence type="ECO:0000256" key="1">
    <source>
        <dbReference type="ARBA" id="ARBA00022737"/>
    </source>
</evidence>
<feature type="domain" description="DUF7708" evidence="2">
    <location>
        <begin position="86"/>
        <end position="221"/>
    </location>
</feature>
<proteinExistence type="predicted"/>
<dbReference type="Pfam" id="PF24883">
    <property type="entry name" value="NPHP3_N"/>
    <property type="match status" value="1"/>
</dbReference>
<evidence type="ECO:0000259" key="2">
    <source>
        <dbReference type="Pfam" id="PF24809"/>
    </source>
</evidence>
<feature type="domain" description="Nephrocystin 3-like N-terminal" evidence="3">
    <location>
        <begin position="353"/>
        <end position="527"/>
    </location>
</feature>
<dbReference type="PANTHER" id="PTHR10039:SF16">
    <property type="entry name" value="GPI INOSITOL-DEACYLASE"/>
    <property type="match status" value="1"/>
</dbReference>
<dbReference type="InterPro" id="IPR027417">
    <property type="entry name" value="P-loop_NTPase"/>
</dbReference>
<dbReference type="InterPro" id="IPR056125">
    <property type="entry name" value="DUF7708"/>
</dbReference>
<protein>
    <recommendedName>
        <fullName evidence="6">NACHT domain-containing protein</fullName>
    </recommendedName>
</protein>
<evidence type="ECO:0008006" key="6">
    <source>
        <dbReference type="Google" id="ProtNLM"/>
    </source>
</evidence>